<name>A0A5J6PV82_9NEIS</name>
<proteinExistence type="predicted"/>
<organism evidence="1 2">
    <name type="scientific">Neisseria zalophi</name>
    <dbReference type="NCBI Taxonomy" id="640030"/>
    <lineage>
        <taxon>Bacteria</taxon>
        <taxon>Pseudomonadati</taxon>
        <taxon>Pseudomonadota</taxon>
        <taxon>Betaproteobacteria</taxon>
        <taxon>Neisseriales</taxon>
        <taxon>Neisseriaceae</taxon>
        <taxon>Neisseria</taxon>
    </lineage>
</organism>
<protein>
    <submittedName>
        <fullName evidence="1">Uncharacterized protein</fullName>
    </submittedName>
</protein>
<dbReference type="KEGG" id="nzl:D0T92_06385"/>
<evidence type="ECO:0000313" key="2">
    <source>
        <dbReference type="Proteomes" id="UP000325713"/>
    </source>
</evidence>
<accession>A0A5J6PV82</accession>
<dbReference type="RefSeq" id="WP_151051254.1">
    <property type="nucleotide sequence ID" value="NZ_CP031700.1"/>
</dbReference>
<dbReference type="OrthoDB" id="9763993at2"/>
<sequence length="152" mass="18402">MASQDLYIKNKIEKILNNGNINKLILYFDHLPIKNIRRNLSILSEIFPDKLIISDNYFDFIKYILINDKFLKVQSISSFIRAINIIKFNDIQKNYLSDLILSKINLLSKYCDFELNMLIINIFKPKDFMKRLFLYKIYLMMMQKLFIKFYFI</sequence>
<dbReference type="EMBL" id="CP031700">
    <property type="protein sequence ID" value="QEY26186.1"/>
    <property type="molecule type" value="Genomic_DNA"/>
</dbReference>
<gene>
    <name evidence="1" type="ORF">D0T92_06385</name>
</gene>
<reference evidence="1 2" key="1">
    <citation type="submission" date="2018-08" db="EMBL/GenBank/DDBJ databases">
        <title>Neisseria zalophi ATCC BAA-2455 complete genome.</title>
        <authorList>
            <person name="Veseli I.A."/>
            <person name="Buttler R."/>
            <person name="Mascarenhas dos Santos A.C."/>
            <person name="Pombert J.-F."/>
        </authorList>
    </citation>
    <scope>NUCLEOTIDE SEQUENCE [LARGE SCALE GENOMIC DNA]</scope>
    <source>
        <strain evidence="1 2">ATCC BAA-2455</strain>
    </source>
</reference>
<dbReference type="Proteomes" id="UP000325713">
    <property type="component" value="Chromosome"/>
</dbReference>
<dbReference type="AlphaFoldDB" id="A0A5J6PV82"/>
<evidence type="ECO:0000313" key="1">
    <source>
        <dbReference type="EMBL" id="QEY26186.1"/>
    </source>
</evidence>
<keyword evidence="2" id="KW-1185">Reference proteome</keyword>